<proteinExistence type="predicted"/>
<dbReference type="AlphaFoldDB" id="A0A177EDE7"/>
<dbReference type="RefSeq" id="XP_067544058.1">
    <property type="nucleotide sequence ID" value="XM_067687961.1"/>
</dbReference>
<reference evidence="2 3" key="1">
    <citation type="submission" date="2016-02" db="EMBL/GenBank/DDBJ databases">
        <title>Discovery of a natural microsporidian pathogen with a broad tissue tropism in Caenorhabditis elegans.</title>
        <authorList>
            <person name="Luallen R.J."/>
            <person name="Reinke A.W."/>
            <person name="Tong L."/>
            <person name="Botts M.R."/>
            <person name="Felix M.-A."/>
            <person name="Troemel E.R."/>
        </authorList>
    </citation>
    <scope>NUCLEOTIDE SEQUENCE [LARGE SCALE GENOMIC DNA]</scope>
    <source>
        <strain evidence="2 3">JUm2807</strain>
    </source>
</reference>
<dbReference type="OrthoDB" id="2189256at2759"/>
<evidence type="ECO:0000256" key="1">
    <source>
        <dbReference type="SAM" id="MobiDB-lite"/>
    </source>
</evidence>
<feature type="region of interest" description="Disordered" evidence="1">
    <location>
        <begin position="99"/>
        <end position="144"/>
    </location>
</feature>
<protein>
    <submittedName>
        <fullName evidence="2">Uncharacterized protein</fullName>
    </submittedName>
</protein>
<gene>
    <name evidence="2" type="ORF">NEDG_00543</name>
</gene>
<dbReference type="Proteomes" id="UP000185944">
    <property type="component" value="Unassembled WGS sequence"/>
</dbReference>
<dbReference type="GeneID" id="93646893"/>
<feature type="compositionally biased region" description="Basic and acidic residues" evidence="1">
    <location>
        <begin position="120"/>
        <end position="130"/>
    </location>
</feature>
<evidence type="ECO:0000313" key="2">
    <source>
        <dbReference type="EMBL" id="OAG29410.1"/>
    </source>
</evidence>
<accession>A0A177EDE7</accession>
<dbReference type="EMBL" id="LTDL01000040">
    <property type="protein sequence ID" value="OAG29410.1"/>
    <property type="molecule type" value="Genomic_DNA"/>
</dbReference>
<name>A0A177EDE7_9MICR</name>
<comment type="caution">
    <text evidence="2">The sequence shown here is derived from an EMBL/GenBank/DDBJ whole genome shotgun (WGS) entry which is preliminary data.</text>
</comment>
<dbReference type="VEuPathDB" id="MicrosporidiaDB:NEDG_00543"/>
<evidence type="ECO:0000313" key="3">
    <source>
        <dbReference type="Proteomes" id="UP000185944"/>
    </source>
</evidence>
<organism evidence="2 3">
    <name type="scientific">Nematocida displodere</name>
    <dbReference type="NCBI Taxonomy" id="1805483"/>
    <lineage>
        <taxon>Eukaryota</taxon>
        <taxon>Fungi</taxon>
        <taxon>Fungi incertae sedis</taxon>
        <taxon>Microsporidia</taxon>
        <taxon>Nematocida</taxon>
    </lineage>
</organism>
<keyword evidence="3" id="KW-1185">Reference proteome</keyword>
<sequence>MKEKHARRTTEVDSFLFDDRLREISIPNIDSEFNIENVPLIDYGAKEDEIFGDLELGEEESMEELDVTKIYENELALSDDEIEEIKKFEDGLNKETLVRKDLPSTFYPDQVPRTSQRPGKRPEYPGKHPETQTQPKHRLDLNSDVGNDICMENIAKIHKYLDEDTRAEEKLSEEIAKTLAFIGRGLARK</sequence>